<accession>A0ABZ0QL48</accession>
<organism evidence="3 4">
    <name type="scientific">Vibrio porteresiae DSM 19223</name>
    <dbReference type="NCBI Taxonomy" id="1123496"/>
    <lineage>
        <taxon>Bacteria</taxon>
        <taxon>Pseudomonadati</taxon>
        <taxon>Pseudomonadota</taxon>
        <taxon>Gammaproteobacteria</taxon>
        <taxon>Vibrionales</taxon>
        <taxon>Vibrionaceae</taxon>
        <taxon>Vibrio</taxon>
    </lineage>
</organism>
<name>A0ABZ0QL48_9VIBR</name>
<evidence type="ECO:0000259" key="2">
    <source>
        <dbReference type="Pfam" id="PF25583"/>
    </source>
</evidence>
<dbReference type="Proteomes" id="UP001304071">
    <property type="component" value="Chromosome 2"/>
</dbReference>
<feature type="domain" description="WCX" evidence="2">
    <location>
        <begin position="248"/>
        <end position="319"/>
    </location>
</feature>
<keyword evidence="4" id="KW-1185">Reference proteome</keyword>
<dbReference type="RefSeq" id="WP_261897172.1">
    <property type="nucleotide sequence ID" value="NZ_AP024896.1"/>
</dbReference>
<evidence type="ECO:0000313" key="4">
    <source>
        <dbReference type="Proteomes" id="UP001304071"/>
    </source>
</evidence>
<dbReference type="PANTHER" id="PTHR34580">
    <property type="match status" value="1"/>
</dbReference>
<gene>
    <name evidence="3" type="ORF">R8Z52_19815</name>
</gene>
<feature type="domain" description="WYL" evidence="1">
    <location>
        <begin position="149"/>
        <end position="216"/>
    </location>
</feature>
<dbReference type="EMBL" id="CP138204">
    <property type="protein sequence ID" value="WPC76776.1"/>
    <property type="molecule type" value="Genomic_DNA"/>
</dbReference>
<evidence type="ECO:0000259" key="1">
    <source>
        <dbReference type="Pfam" id="PF13280"/>
    </source>
</evidence>
<proteinExistence type="predicted"/>
<dbReference type="PROSITE" id="PS52050">
    <property type="entry name" value="WYL"/>
    <property type="match status" value="1"/>
</dbReference>
<sequence length="327" mass="37002">MDSGLRKLSILAKLRRNTRITATQIQQALQDEGDNISLRTVQRDLIELAGRFSEVCSDDSKPIGWYINNSSPISLLNLDLTTSITFAMADHHLAGLLPPTMHDRLKPFFLTAKHYLKHTTNNVERLWPKKIAVHGKGMPLHPSQISEHVINTIYTAVLTEKCVKLTYSSLTTGKTNNFMFHPCGIVVRGERSYLLGKYDGYDDIRTLYFSRIVDAEASITPAIIDQNFSVNTFIDNGGMGVIRNVSKLEIKLWITETLKLILEETPLSHDQKFEPLDGYFSVIATVDDSDELRHWILSMCNHATVMEPMSLRAEIKATLLDSISYYE</sequence>
<dbReference type="PANTHER" id="PTHR34580:SF1">
    <property type="entry name" value="PROTEIN PAFC"/>
    <property type="match status" value="1"/>
</dbReference>
<dbReference type="Pfam" id="PF13280">
    <property type="entry name" value="WYL"/>
    <property type="match status" value="1"/>
</dbReference>
<evidence type="ECO:0000313" key="3">
    <source>
        <dbReference type="EMBL" id="WPC76776.1"/>
    </source>
</evidence>
<reference evidence="3 4" key="1">
    <citation type="submission" date="2023-11" db="EMBL/GenBank/DDBJ databases">
        <title>Plant-associative lifestyle of Vibrio porteresiae and its evolutionary dynamics.</title>
        <authorList>
            <person name="Rameshkumar N."/>
            <person name="Kirti K."/>
        </authorList>
    </citation>
    <scope>NUCLEOTIDE SEQUENCE [LARGE SCALE GENOMIC DNA]</scope>
    <source>
        <strain evidence="3 4">MSSRF30</strain>
    </source>
</reference>
<dbReference type="InterPro" id="IPR051534">
    <property type="entry name" value="CBASS_pafABC_assoc_protein"/>
</dbReference>
<dbReference type="Pfam" id="PF25583">
    <property type="entry name" value="WCX"/>
    <property type="match status" value="1"/>
</dbReference>
<dbReference type="InterPro" id="IPR026881">
    <property type="entry name" value="WYL_dom"/>
</dbReference>
<dbReference type="InterPro" id="IPR057727">
    <property type="entry name" value="WCX_dom"/>
</dbReference>
<protein>
    <submittedName>
        <fullName evidence="3">WYL domain-containing protein</fullName>
    </submittedName>
</protein>